<comment type="caution">
    <text evidence="2">The sequence shown here is derived from an EMBL/GenBank/DDBJ whole genome shotgun (WGS) entry which is preliminary data.</text>
</comment>
<dbReference type="AlphaFoldDB" id="A0A8K0H9S4"/>
<gene>
    <name evidence="2" type="ORF">FNV43_RR08713</name>
</gene>
<evidence type="ECO:0000313" key="2">
    <source>
        <dbReference type="EMBL" id="KAF3448005.1"/>
    </source>
</evidence>
<reference evidence="2" key="1">
    <citation type="submission" date="2020-03" db="EMBL/GenBank/DDBJ databases">
        <title>A high-quality chromosome-level genome assembly of a woody plant with both climbing and erect habits, Rhamnella rubrinervis.</title>
        <authorList>
            <person name="Lu Z."/>
            <person name="Yang Y."/>
            <person name="Zhu X."/>
            <person name="Sun Y."/>
        </authorList>
    </citation>
    <scope>NUCLEOTIDE SEQUENCE</scope>
    <source>
        <strain evidence="2">BYM</strain>
        <tissue evidence="2">Leaf</tissue>
    </source>
</reference>
<feature type="compositionally biased region" description="Basic and acidic residues" evidence="1">
    <location>
        <begin position="175"/>
        <end position="184"/>
    </location>
</feature>
<accession>A0A8K0H9S4</accession>
<organism evidence="2 3">
    <name type="scientific">Rhamnella rubrinervis</name>
    <dbReference type="NCBI Taxonomy" id="2594499"/>
    <lineage>
        <taxon>Eukaryota</taxon>
        <taxon>Viridiplantae</taxon>
        <taxon>Streptophyta</taxon>
        <taxon>Embryophyta</taxon>
        <taxon>Tracheophyta</taxon>
        <taxon>Spermatophyta</taxon>
        <taxon>Magnoliopsida</taxon>
        <taxon>eudicotyledons</taxon>
        <taxon>Gunneridae</taxon>
        <taxon>Pentapetalae</taxon>
        <taxon>rosids</taxon>
        <taxon>fabids</taxon>
        <taxon>Rosales</taxon>
        <taxon>Rhamnaceae</taxon>
        <taxon>rhamnoid group</taxon>
        <taxon>Rhamneae</taxon>
        <taxon>Rhamnella</taxon>
    </lineage>
</organism>
<protein>
    <submittedName>
        <fullName evidence="2">Uncharacterized protein</fullName>
    </submittedName>
</protein>
<evidence type="ECO:0000256" key="1">
    <source>
        <dbReference type="SAM" id="MobiDB-lite"/>
    </source>
</evidence>
<keyword evidence="3" id="KW-1185">Reference proteome</keyword>
<feature type="region of interest" description="Disordered" evidence="1">
    <location>
        <begin position="154"/>
        <end position="215"/>
    </location>
</feature>
<proteinExistence type="predicted"/>
<name>A0A8K0H9S4_9ROSA</name>
<dbReference type="Proteomes" id="UP000796880">
    <property type="component" value="Unassembled WGS sequence"/>
</dbReference>
<feature type="compositionally biased region" description="Polar residues" evidence="1">
    <location>
        <begin position="185"/>
        <end position="215"/>
    </location>
</feature>
<dbReference type="EMBL" id="VOIH02000004">
    <property type="protein sequence ID" value="KAF3448005.1"/>
    <property type="molecule type" value="Genomic_DNA"/>
</dbReference>
<evidence type="ECO:0000313" key="3">
    <source>
        <dbReference type="Proteomes" id="UP000796880"/>
    </source>
</evidence>
<sequence>MPHVEPNAGRDDSDEHRPKFFIQHPVLIKINIPSIFTPEDMPYLKESQVKKANILSTLDGKLDFPRTRLRATKAGKKHTSFSREKVYLIQLARLALEFAQHGLKKGMTFEDISYEAEQCALKLCSKPNIISFSRSVGSDHSCLSAAGLRLPAHPVLSEDEGSGKESSEISFEEDEPKKNDEAKKTPSQTRSEGTGPTTNTREVSPTVQPSQGEPR</sequence>